<dbReference type="SMART" id="SM00867">
    <property type="entry name" value="YceI"/>
    <property type="match status" value="1"/>
</dbReference>
<name>A0A853CI93_9ACTN</name>
<comment type="similarity">
    <text evidence="1">Belongs to the UPF0312 family.</text>
</comment>
<dbReference type="PANTHER" id="PTHR34406">
    <property type="entry name" value="PROTEIN YCEI"/>
    <property type="match status" value="1"/>
</dbReference>
<comment type="caution">
    <text evidence="3">The sequence shown here is derived from an EMBL/GenBank/DDBJ whole genome shotgun (WGS) entry which is preliminary data.</text>
</comment>
<dbReference type="EMBL" id="JACBZT010000001">
    <property type="protein sequence ID" value="NYJ06669.1"/>
    <property type="molecule type" value="Genomic_DNA"/>
</dbReference>
<evidence type="ECO:0000259" key="2">
    <source>
        <dbReference type="SMART" id="SM00867"/>
    </source>
</evidence>
<protein>
    <submittedName>
        <fullName evidence="3">Polyisoprenoid-binding protein YceI</fullName>
    </submittedName>
</protein>
<evidence type="ECO:0000256" key="1">
    <source>
        <dbReference type="ARBA" id="ARBA00008812"/>
    </source>
</evidence>
<reference evidence="3 4" key="1">
    <citation type="submission" date="2020-07" db="EMBL/GenBank/DDBJ databases">
        <title>Sequencing the genomes of 1000 actinobacteria strains.</title>
        <authorList>
            <person name="Klenk H.-P."/>
        </authorList>
    </citation>
    <scope>NUCLEOTIDE SEQUENCE [LARGE SCALE GENOMIC DNA]</scope>
    <source>
        <strain evidence="3 4">DSM 104001</strain>
    </source>
</reference>
<accession>A0A853CI93</accession>
<proteinExistence type="inferred from homology"/>
<organism evidence="3 4">
    <name type="scientific">Petropleomorpha daqingensis</name>
    <dbReference type="NCBI Taxonomy" id="2026353"/>
    <lineage>
        <taxon>Bacteria</taxon>
        <taxon>Bacillati</taxon>
        <taxon>Actinomycetota</taxon>
        <taxon>Actinomycetes</taxon>
        <taxon>Geodermatophilales</taxon>
        <taxon>Geodermatophilaceae</taxon>
        <taxon>Petropleomorpha</taxon>
    </lineage>
</organism>
<feature type="domain" description="Lipid/polyisoprenoid-binding YceI-like" evidence="2">
    <location>
        <begin position="16"/>
        <end position="183"/>
    </location>
</feature>
<dbReference type="RefSeq" id="WP_179717954.1">
    <property type="nucleotide sequence ID" value="NZ_JACBZT010000001.1"/>
</dbReference>
<dbReference type="Proteomes" id="UP000541969">
    <property type="component" value="Unassembled WGS sequence"/>
</dbReference>
<sequence length="187" mass="20261">MTSSLATQIPGYVAGTWDIDASHSTVGFSVRHMMVSKVRGYFREFSGELVTAEDPAQSSVTATIDLGSIDTRQEQRDAHIRSADFFDVDTHPQMTFRSTAVRTDGADWFVDGELTLKGNSKPVTLALELNGFGADAYGGYRAGFSAKTEINRNEFGVDIKMPMDGGGVVVGDKVTVELEIEAVLRKA</sequence>
<keyword evidence="4" id="KW-1185">Reference proteome</keyword>
<dbReference type="PANTHER" id="PTHR34406:SF1">
    <property type="entry name" value="PROTEIN YCEI"/>
    <property type="match status" value="1"/>
</dbReference>
<gene>
    <name evidence="3" type="ORF">GGQ55_002947</name>
</gene>
<dbReference type="Gene3D" id="2.40.128.110">
    <property type="entry name" value="Lipid/polyisoprenoid-binding, YceI-like"/>
    <property type="match status" value="1"/>
</dbReference>
<dbReference type="Pfam" id="PF04264">
    <property type="entry name" value="YceI"/>
    <property type="match status" value="1"/>
</dbReference>
<dbReference type="InterPro" id="IPR036761">
    <property type="entry name" value="TTHA0802/YceI-like_sf"/>
</dbReference>
<evidence type="ECO:0000313" key="4">
    <source>
        <dbReference type="Proteomes" id="UP000541969"/>
    </source>
</evidence>
<dbReference type="AlphaFoldDB" id="A0A853CI93"/>
<evidence type="ECO:0000313" key="3">
    <source>
        <dbReference type="EMBL" id="NYJ06669.1"/>
    </source>
</evidence>
<dbReference type="SUPFAM" id="SSF101874">
    <property type="entry name" value="YceI-like"/>
    <property type="match status" value="1"/>
</dbReference>
<dbReference type="InterPro" id="IPR007372">
    <property type="entry name" value="Lipid/polyisoprenoid-bd_YceI"/>
</dbReference>